<sequence length="187" mass="20457">MTQINYNALLTDTAIMAAITANHAEHNSAQLNTHLILVAIAIKWKACGDVRPVVVQINALLEDMPKGVRSNAIREWAEMCLLLAVAEEGDNKGKFYAPKGVKADALDMEAIKNKRWFEMKPEAPYKPMNFAADLTKLLKRGGDRLTADKGDEINPELLLAINRAVDAFNVEAAAKASIGRTMPVTAE</sequence>
<dbReference type="EMBL" id="FOCO01000020">
    <property type="protein sequence ID" value="SEN67424.1"/>
    <property type="molecule type" value="Genomic_DNA"/>
</dbReference>
<organism evidence="1 2">
    <name type="scientific">Pseudorhodobacter antarcticus</name>
    <dbReference type="NCBI Taxonomy" id="1077947"/>
    <lineage>
        <taxon>Bacteria</taxon>
        <taxon>Pseudomonadati</taxon>
        <taxon>Pseudomonadota</taxon>
        <taxon>Alphaproteobacteria</taxon>
        <taxon>Rhodobacterales</taxon>
        <taxon>Paracoccaceae</taxon>
        <taxon>Pseudorhodobacter</taxon>
    </lineage>
</organism>
<dbReference type="OrthoDB" id="7874238at2"/>
<evidence type="ECO:0000313" key="1">
    <source>
        <dbReference type="EMBL" id="SEN67424.1"/>
    </source>
</evidence>
<name>A0A1H8IFW5_9RHOB</name>
<keyword evidence="2" id="KW-1185">Reference proteome</keyword>
<dbReference type="Proteomes" id="UP000183002">
    <property type="component" value="Unassembled WGS sequence"/>
</dbReference>
<protein>
    <submittedName>
        <fullName evidence="1">Uncharacterized protein</fullName>
    </submittedName>
</protein>
<gene>
    <name evidence="1" type="ORF">SAMN05216227_102030</name>
</gene>
<accession>A0A1H8IFW5</accession>
<proteinExistence type="predicted"/>
<dbReference type="STRING" id="1077947.SAMN05216227_102030"/>
<dbReference type="AlphaFoldDB" id="A0A1H8IFW5"/>
<reference evidence="1 2" key="1">
    <citation type="submission" date="2016-10" db="EMBL/GenBank/DDBJ databases">
        <authorList>
            <person name="de Groot N.N."/>
        </authorList>
    </citation>
    <scope>NUCLEOTIDE SEQUENCE [LARGE SCALE GENOMIC DNA]</scope>
    <source>
        <strain evidence="1 2">CGMCC 1.10836</strain>
    </source>
</reference>
<evidence type="ECO:0000313" key="2">
    <source>
        <dbReference type="Proteomes" id="UP000183002"/>
    </source>
</evidence>
<dbReference type="RefSeq" id="WP_139194016.1">
    <property type="nucleotide sequence ID" value="NZ_FOCO01000020.1"/>
</dbReference>